<keyword evidence="3" id="KW-0479">Metal-binding</keyword>
<evidence type="ECO:0000256" key="3">
    <source>
        <dbReference type="ARBA" id="ARBA00022723"/>
    </source>
</evidence>
<dbReference type="SUPFAM" id="SSF50022">
    <property type="entry name" value="ISP domain"/>
    <property type="match status" value="1"/>
</dbReference>
<dbReference type="PANTHER" id="PTHR43756:SF5">
    <property type="entry name" value="CHOLINE MONOOXYGENASE, CHLOROPLASTIC"/>
    <property type="match status" value="1"/>
</dbReference>
<evidence type="ECO:0000256" key="4">
    <source>
        <dbReference type="ARBA" id="ARBA00023002"/>
    </source>
</evidence>
<evidence type="ECO:0000256" key="1">
    <source>
        <dbReference type="ARBA" id="ARBA00001962"/>
    </source>
</evidence>
<dbReference type="RefSeq" id="WP_150549300.1">
    <property type="nucleotide sequence ID" value="NZ_LR215729.2"/>
</dbReference>
<keyword evidence="2" id="KW-0001">2Fe-2S</keyword>
<dbReference type="GO" id="GO:0016491">
    <property type="term" value="F:oxidoreductase activity"/>
    <property type="evidence" value="ECO:0007669"/>
    <property type="project" value="UniProtKB-KW"/>
</dbReference>
<dbReference type="Gene3D" id="3.90.380.10">
    <property type="entry name" value="Naphthalene 1,2-dioxygenase Alpha Subunit, Chain A, domain 1"/>
    <property type="match status" value="2"/>
</dbReference>
<dbReference type="Gene3D" id="2.102.10.10">
    <property type="entry name" value="Rieske [2Fe-2S] iron-sulphur domain"/>
    <property type="match status" value="1"/>
</dbReference>
<gene>
    <name evidence="8" type="ORF">PMYSY11_4041</name>
</gene>
<keyword evidence="4" id="KW-0560">Oxidoreductase</keyword>
<evidence type="ECO:0000256" key="6">
    <source>
        <dbReference type="ARBA" id="ARBA00023014"/>
    </source>
</evidence>
<dbReference type="GO" id="GO:0005506">
    <property type="term" value="F:iron ion binding"/>
    <property type="evidence" value="ECO:0007669"/>
    <property type="project" value="InterPro"/>
</dbReference>
<keyword evidence="6" id="KW-0411">Iron-sulfur</keyword>
<protein>
    <recommendedName>
        <fullName evidence="7">Rieske domain-containing protein</fullName>
    </recommendedName>
</protein>
<dbReference type="InterPro" id="IPR001663">
    <property type="entry name" value="Rng_hydr_dOase-A"/>
</dbReference>
<dbReference type="InterPro" id="IPR036922">
    <property type="entry name" value="Rieske_2Fe-2S_sf"/>
</dbReference>
<evidence type="ECO:0000313" key="8">
    <source>
        <dbReference type="EMBL" id="VEV99085.1"/>
    </source>
</evidence>
<dbReference type="PROSITE" id="PS51296">
    <property type="entry name" value="RIESKE"/>
    <property type="match status" value="1"/>
</dbReference>
<feature type="domain" description="Rieske" evidence="7">
    <location>
        <begin position="57"/>
        <end position="165"/>
    </location>
</feature>
<dbReference type="CDD" id="cd08887">
    <property type="entry name" value="RHO_alpha_C_3"/>
    <property type="match status" value="1"/>
</dbReference>
<keyword evidence="5" id="KW-0408">Iron</keyword>
<sequence>MDRQTEIELIKQALALKACGETQYHESTHSHSTQRYISADWFERENQAIFQSRPIAIAAACELPLPGDYLTLDWVNGVPLLLIRGDDNRIRVFANACRHRNARLLPIGDTGCRKRLVCPYHAWSYSTEGSLLGAPDFERGFEGLDKRQLGLVEFSSREIGGMVFFHPDRDKGVPENLLADEMVFGFAYLNLQQQKVYKRRSYVIKANWKVLLEGGIEAYHFNVAHKNTLAPFFLGNLSTWQSWGDMNLRMVLPKKPMLEAATLPESAWDIRAMANLIYSLSPTITLLAQPDNLSLIRMVPLSVGETRIDEVLLVEPPEKGAAQWSQEELRTHETNFNLVNKVLNEDWALGETIQANMASGVVDEVHFGRFESALIWFHDEYEKIMGIAADALVTER</sequence>
<dbReference type="PANTHER" id="PTHR43756">
    <property type="entry name" value="CHOLINE MONOOXYGENASE, CHLOROPLASTIC"/>
    <property type="match status" value="1"/>
</dbReference>
<dbReference type="Pfam" id="PF00355">
    <property type="entry name" value="Rieske"/>
    <property type="match status" value="1"/>
</dbReference>
<accession>A0A653E8S4</accession>
<dbReference type="Pfam" id="PF00848">
    <property type="entry name" value="Ring_hydroxyl_A"/>
    <property type="match status" value="1"/>
</dbReference>
<proteinExistence type="predicted"/>
<reference evidence="8" key="1">
    <citation type="submission" date="2019-02" db="EMBL/GenBank/DDBJ databases">
        <authorList>
            <consortium name="Genoscope - CEA"/>
            <person name="William W."/>
        </authorList>
    </citation>
    <scope>NUCLEOTIDE SEQUENCE [LARGE SCALE GENOMIC DNA]</scope>
    <source>
        <strain evidence="8">YSy11</strain>
    </source>
</reference>
<dbReference type="CDD" id="cd03469">
    <property type="entry name" value="Rieske_RO_Alpha_N"/>
    <property type="match status" value="1"/>
</dbReference>
<evidence type="ECO:0000256" key="2">
    <source>
        <dbReference type="ARBA" id="ARBA00022714"/>
    </source>
</evidence>
<dbReference type="InterPro" id="IPR015879">
    <property type="entry name" value="Ring_hydroxy_dOase_asu_C_dom"/>
</dbReference>
<dbReference type="GO" id="GO:0051537">
    <property type="term" value="F:2 iron, 2 sulfur cluster binding"/>
    <property type="evidence" value="ECO:0007669"/>
    <property type="project" value="UniProtKB-KW"/>
</dbReference>
<comment type="cofactor">
    <cofactor evidence="1">
        <name>Fe cation</name>
        <dbReference type="ChEBI" id="CHEBI:24875"/>
    </cofactor>
</comment>
<dbReference type="InterPro" id="IPR017941">
    <property type="entry name" value="Rieske_2Fe-2S"/>
</dbReference>
<organism evidence="8">
    <name type="scientific">Pseudomonas marincola</name>
    <dbReference type="NCBI Taxonomy" id="437900"/>
    <lineage>
        <taxon>Bacteria</taxon>
        <taxon>Pseudomonadati</taxon>
        <taxon>Pseudomonadota</taxon>
        <taxon>Gammaproteobacteria</taxon>
        <taxon>Pseudomonadales</taxon>
        <taxon>Pseudomonadaceae</taxon>
        <taxon>Pseudomonas</taxon>
    </lineage>
</organism>
<dbReference type="PRINTS" id="PR00090">
    <property type="entry name" value="RNGDIOXGNASE"/>
</dbReference>
<dbReference type="EMBL" id="LR215729">
    <property type="protein sequence ID" value="VEV99085.1"/>
    <property type="molecule type" value="Genomic_DNA"/>
</dbReference>
<name>A0A653E8S4_9PSED</name>
<dbReference type="SUPFAM" id="SSF55961">
    <property type="entry name" value="Bet v1-like"/>
    <property type="match status" value="1"/>
</dbReference>
<dbReference type="AlphaFoldDB" id="A0A653E8S4"/>
<evidence type="ECO:0000256" key="5">
    <source>
        <dbReference type="ARBA" id="ARBA00023004"/>
    </source>
</evidence>
<evidence type="ECO:0000259" key="7">
    <source>
        <dbReference type="PROSITE" id="PS51296"/>
    </source>
</evidence>